<keyword evidence="6" id="KW-0283">Flagellar rotation</keyword>
<dbReference type="GO" id="GO:0005886">
    <property type="term" value="C:plasma membrane"/>
    <property type="evidence" value="ECO:0007669"/>
    <property type="project" value="UniProtKB-SubCell"/>
</dbReference>
<dbReference type="PANTHER" id="PTHR43484">
    <property type="match status" value="1"/>
</dbReference>
<comment type="caution">
    <text evidence="9">The sequence shown here is derived from an EMBL/GenBank/DDBJ whole genome shotgun (WGS) entry which is preliminary data.</text>
</comment>
<dbReference type="InterPro" id="IPR001543">
    <property type="entry name" value="FliN-like_C"/>
</dbReference>
<evidence type="ECO:0000256" key="6">
    <source>
        <dbReference type="ARBA" id="ARBA00022779"/>
    </source>
</evidence>
<comment type="similarity">
    <text evidence="2">Belongs to the FliN/MopA/SpaO family.</text>
</comment>
<evidence type="ECO:0000256" key="2">
    <source>
        <dbReference type="ARBA" id="ARBA00009226"/>
    </source>
</evidence>
<keyword evidence="9" id="KW-0969">Cilium</keyword>
<accession>A0A841L0Y5</accession>
<keyword evidence="5" id="KW-0145">Chemotaxis</keyword>
<dbReference type="AlphaFoldDB" id="A0A841L0Y5"/>
<reference evidence="9 10" key="1">
    <citation type="submission" date="2020-08" db="EMBL/GenBank/DDBJ databases">
        <title>Genomic Encyclopedia of Type Strains, Phase IV (KMG-IV): sequencing the most valuable type-strain genomes for metagenomic binning, comparative biology and taxonomic classification.</title>
        <authorList>
            <person name="Goeker M."/>
        </authorList>
    </citation>
    <scope>NUCLEOTIDE SEQUENCE [LARGE SCALE GENOMIC DNA]</scope>
    <source>
        <strain evidence="9 10">DSM 102189</strain>
    </source>
</reference>
<proteinExistence type="inferred from homology"/>
<evidence type="ECO:0000256" key="4">
    <source>
        <dbReference type="ARBA" id="ARBA00022475"/>
    </source>
</evidence>
<dbReference type="GO" id="GO:0003774">
    <property type="term" value="F:cytoskeletal motor activity"/>
    <property type="evidence" value="ECO:0007669"/>
    <property type="project" value="InterPro"/>
</dbReference>
<comment type="subcellular location">
    <subcellularLocation>
        <location evidence="1">Cell membrane</location>
        <topology evidence="1">Peripheral membrane protein</topology>
        <orientation evidence="1">Cytoplasmic side</orientation>
    </subcellularLocation>
</comment>
<evidence type="ECO:0000256" key="7">
    <source>
        <dbReference type="ARBA" id="ARBA00023136"/>
    </source>
</evidence>
<dbReference type="Proteomes" id="UP000538147">
    <property type="component" value="Unassembled WGS sequence"/>
</dbReference>
<dbReference type="GO" id="GO:0071973">
    <property type="term" value="P:bacterial-type flagellum-dependent cell motility"/>
    <property type="evidence" value="ECO:0007669"/>
    <property type="project" value="InterPro"/>
</dbReference>
<keyword evidence="9" id="KW-0966">Cell projection</keyword>
<keyword evidence="9" id="KW-0282">Flagellum</keyword>
<evidence type="ECO:0000256" key="5">
    <source>
        <dbReference type="ARBA" id="ARBA00022500"/>
    </source>
</evidence>
<dbReference type="PANTHER" id="PTHR43484:SF1">
    <property type="entry name" value="FLAGELLAR MOTOR SWITCH PROTEIN FLIN"/>
    <property type="match status" value="1"/>
</dbReference>
<evidence type="ECO:0000313" key="9">
    <source>
        <dbReference type="EMBL" id="MBB6226337.1"/>
    </source>
</evidence>
<dbReference type="PRINTS" id="PR00956">
    <property type="entry name" value="FLGMOTORFLIN"/>
</dbReference>
<sequence length="98" mass="10188">MNAMNPGGLHPDEEQVAGLALGAFGGISVRLSVEVGAVRLPLRDVLALQPGAVHTLDRRVDAPVDVLINDRLIARGEIVTIGDRFGVKLTEIVAGVAG</sequence>
<dbReference type="GO" id="GO:0009425">
    <property type="term" value="C:bacterial-type flagellum basal body"/>
    <property type="evidence" value="ECO:0007669"/>
    <property type="project" value="InterPro"/>
</dbReference>
<keyword evidence="4" id="KW-1003">Cell membrane</keyword>
<evidence type="ECO:0000256" key="3">
    <source>
        <dbReference type="ARBA" id="ARBA00021897"/>
    </source>
</evidence>
<dbReference type="InterPro" id="IPR051469">
    <property type="entry name" value="FliN/MopA/SpaO"/>
</dbReference>
<dbReference type="Pfam" id="PF01052">
    <property type="entry name" value="FliMN_C"/>
    <property type="match status" value="1"/>
</dbReference>
<keyword evidence="7" id="KW-0472">Membrane</keyword>
<dbReference type="EMBL" id="JACIIV010000003">
    <property type="protein sequence ID" value="MBB6226337.1"/>
    <property type="molecule type" value="Genomic_DNA"/>
</dbReference>
<name>A0A841L0Y5_9SPHN</name>
<organism evidence="9 10">
    <name type="scientific">Polymorphobacter multimanifer</name>
    <dbReference type="NCBI Taxonomy" id="1070431"/>
    <lineage>
        <taxon>Bacteria</taxon>
        <taxon>Pseudomonadati</taxon>
        <taxon>Pseudomonadota</taxon>
        <taxon>Alphaproteobacteria</taxon>
        <taxon>Sphingomonadales</taxon>
        <taxon>Sphingosinicellaceae</taxon>
        <taxon>Polymorphobacter</taxon>
    </lineage>
</organism>
<dbReference type="Gene3D" id="2.30.330.10">
    <property type="entry name" value="SpoA-like"/>
    <property type="match status" value="1"/>
</dbReference>
<dbReference type="RefSeq" id="WP_184194850.1">
    <property type="nucleotide sequence ID" value="NZ_JACIIV010000003.1"/>
</dbReference>
<evidence type="ECO:0000256" key="1">
    <source>
        <dbReference type="ARBA" id="ARBA00004413"/>
    </source>
</evidence>
<protein>
    <recommendedName>
        <fullName evidence="3">Flagellar motor switch protein FliN</fullName>
    </recommendedName>
</protein>
<feature type="domain" description="Flagellar motor switch protein FliN-like C-terminal" evidence="8">
    <location>
        <begin position="26"/>
        <end position="93"/>
    </location>
</feature>
<evidence type="ECO:0000259" key="8">
    <source>
        <dbReference type="Pfam" id="PF01052"/>
    </source>
</evidence>
<gene>
    <name evidence="9" type="ORF">FHS79_000491</name>
</gene>
<keyword evidence="10" id="KW-1185">Reference proteome</keyword>
<evidence type="ECO:0000313" key="10">
    <source>
        <dbReference type="Proteomes" id="UP000538147"/>
    </source>
</evidence>
<dbReference type="GO" id="GO:0006935">
    <property type="term" value="P:chemotaxis"/>
    <property type="evidence" value="ECO:0007669"/>
    <property type="project" value="UniProtKB-KW"/>
</dbReference>
<dbReference type="InterPro" id="IPR001172">
    <property type="entry name" value="FliN_T3SS_HrcQb"/>
</dbReference>
<dbReference type="SUPFAM" id="SSF101801">
    <property type="entry name" value="Surface presentation of antigens (SPOA)"/>
    <property type="match status" value="1"/>
</dbReference>
<dbReference type="InterPro" id="IPR036429">
    <property type="entry name" value="SpoA-like_sf"/>
</dbReference>